<keyword evidence="3" id="KW-1185">Reference proteome</keyword>
<comment type="caution">
    <text evidence="2">The sequence shown here is derived from an EMBL/GenBank/DDBJ whole genome shotgun (WGS) entry which is preliminary data.</text>
</comment>
<evidence type="ECO:0000313" key="2">
    <source>
        <dbReference type="EMBL" id="PIL32918.1"/>
    </source>
</evidence>
<feature type="compositionally biased region" description="Basic and acidic residues" evidence="1">
    <location>
        <begin position="388"/>
        <end position="405"/>
    </location>
</feature>
<sequence>MRNLVRKFVMEATFDGSDAAMRAHNTTIEEIVNELRDESVWYNGVDWFEVRQNRLALEEEERRRIHEQEKERDEDDSSSSSRSGGSHTTSPVLSTTTLQTTPSPPPVNKDDDAAAVVSPISGVPPAAPLHFSHLHSPSLRPSELLRPIPYVPIMTEHMPHYSREALSVVWKEACAPLWQCQCSICERAMMNANMAASETVPTQAQLAVQGQQQPPSTQQQPLGEIRIQEAPSQPLAEEEDDLDESEDESDSLDCESERGEVDEVSFAVAPIPAYHPTSRKRPSSDLEPDAESDSFSLTTTDPSDLSDRSRTPPKRMKREGSYDHSASLPLSPSVASTTSASVPPPSSSPLSQRQRKRSSEELEVEESPISGKRMRGEGEPRTPSVKGVEVELEPRTPSKESEPRVSRLSATPTAAAVTATAARGQPAVAGVVPAL</sequence>
<feature type="compositionally biased region" description="Low complexity" evidence="1">
    <location>
        <begin position="78"/>
        <end position="101"/>
    </location>
</feature>
<organism evidence="2 3">
    <name type="scientific">Ganoderma sinense ZZ0214-1</name>
    <dbReference type="NCBI Taxonomy" id="1077348"/>
    <lineage>
        <taxon>Eukaryota</taxon>
        <taxon>Fungi</taxon>
        <taxon>Dikarya</taxon>
        <taxon>Basidiomycota</taxon>
        <taxon>Agaricomycotina</taxon>
        <taxon>Agaricomycetes</taxon>
        <taxon>Polyporales</taxon>
        <taxon>Polyporaceae</taxon>
        <taxon>Ganoderma</taxon>
    </lineage>
</organism>
<dbReference type="Proteomes" id="UP000230002">
    <property type="component" value="Unassembled WGS sequence"/>
</dbReference>
<feature type="compositionally biased region" description="Low complexity" evidence="1">
    <location>
        <begin position="325"/>
        <end position="341"/>
    </location>
</feature>
<proteinExistence type="predicted"/>
<name>A0A2G8SH70_9APHY</name>
<feature type="compositionally biased region" description="Acidic residues" evidence="1">
    <location>
        <begin position="236"/>
        <end position="254"/>
    </location>
</feature>
<feature type="compositionally biased region" description="Polar residues" evidence="1">
    <location>
        <begin position="293"/>
        <end position="303"/>
    </location>
</feature>
<feature type="region of interest" description="Disordered" evidence="1">
    <location>
        <begin position="64"/>
        <end position="112"/>
    </location>
</feature>
<evidence type="ECO:0000313" key="3">
    <source>
        <dbReference type="Proteomes" id="UP000230002"/>
    </source>
</evidence>
<protein>
    <submittedName>
        <fullName evidence="2">Uncharacterized protein</fullName>
    </submittedName>
</protein>
<dbReference type="OrthoDB" id="3158970at2759"/>
<dbReference type="STRING" id="1077348.A0A2G8SH70"/>
<reference evidence="2 3" key="1">
    <citation type="journal article" date="2015" name="Sci. Rep.">
        <title>Chromosome-level genome map provides insights into diverse defense mechanisms in the medicinal fungus Ganoderma sinense.</title>
        <authorList>
            <person name="Zhu Y."/>
            <person name="Xu J."/>
            <person name="Sun C."/>
            <person name="Zhou S."/>
            <person name="Xu H."/>
            <person name="Nelson D.R."/>
            <person name="Qian J."/>
            <person name="Song J."/>
            <person name="Luo H."/>
            <person name="Xiang L."/>
            <person name="Li Y."/>
            <person name="Xu Z."/>
            <person name="Ji A."/>
            <person name="Wang L."/>
            <person name="Lu S."/>
            <person name="Hayward A."/>
            <person name="Sun W."/>
            <person name="Li X."/>
            <person name="Schwartz D.C."/>
            <person name="Wang Y."/>
            <person name="Chen S."/>
        </authorList>
    </citation>
    <scope>NUCLEOTIDE SEQUENCE [LARGE SCALE GENOMIC DNA]</scope>
    <source>
        <strain evidence="2 3">ZZ0214-1</strain>
    </source>
</reference>
<gene>
    <name evidence="2" type="ORF">GSI_05036</name>
</gene>
<dbReference type="AlphaFoldDB" id="A0A2G8SH70"/>
<feature type="region of interest" description="Disordered" evidence="1">
    <location>
        <begin position="229"/>
        <end position="410"/>
    </location>
</feature>
<dbReference type="EMBL" id="AYKW01000009">
    <property type="protein sequence ID" value="PIL32918.1"/>
    <property type="molecule type" value="Genomic_DNA"/>
</dbReference>
<accession>A0A2G8SH70</accession>
<evidence type="ECO:0000256" key="1">
    <source>
        <dbReference type="SAM" id="MobiDB-lite"/>
    </source>
</evidence>